<gene>
    <name evidence="2" type="ORF">H9871_03630</name>
</gene>
<name>A0A9D1S156_9MICC</name>
<evidence type="ECO:0000256" key="1">
    <source>
        <dbReference type="SAM" id="Phobius"/>
    </source>
</evidence>
<comment type="caution">
    <text evidence="2">The sequence shown here is derived from an EMBL/GenBank/DDBJ whole genome shotgun (WGS) entry which is preliminary data.</text>
</comment>
<dbReference type="AlphaFoldDB" id="A0A9D1S156"/>
<sequence length="260" mass="28560">MLTFFAAHRWTLITGALLLGAVFTYGIRVGSTSVLSSDLMVFHEGLGILALVVSLAAGVLSLDFVEHIRERHVVSVRTRTRLSRYLRRLAVRRATIAFTLTSVVVLLWYFSTLALPAVLGWDTNNGKYYAGSGSSAAQVDIQSSFLGPLIGVSPVLYAVVLAVMIGVWAAVATVTCCVCALWTPWPLIGLLMPFVATQLDNIVLGLMRLEAFRSMNLIAPWILSKVRLWEILPAAAFYLLIPIVLWALLARRRFEIGSLL</sequence>
<dbReference type="EMBL" id="DXGD01000132">
    <property type="protein sequence ID" value="HIW99214.1"/>
    <property type="molecule type" value="Genomic_DNA"/>
</dbReference>
<evidence type="ECO:0000313" key="2">
    <source>
        <dbReference type="EMBL" id="HIW99214.1"/>
    </source>
</evidence>
<evidence type="ECO:0000313" key="3">
    <source>
        <dbReference type="Proteomes" id="UP000824151"/>
    </source>
</evidence>
<reference evidence="2" key="1">
    <citation type="journal article" date="2021" name="PeerJ">
        <title>Extensive microbial diversity within the chicken gut microbiome revealed by metagenomics and culture.</title>
        <authorList>
            <person name="Gilroy R."/>
            <person name="Ravi A."/>
            <person name="Getino M."/>
            <person name="Pursley I."/>
            <person name="Horton D.L."/>
            <person name="Alikhan N.F."/>
            <person name="Baker D."/>
            <person name="Gharbi K."/>
            <person name="Hall N."/>
            <person name="Watson M."/>
            <person name="Adriaenssens E.M."/>
            <person name="Foster-Nyarko E."/>
            <person name="Jarju S."/>
            <person name="Secka A."/>
            <person name="Antonio M."/>
            <person name="Oren A."/>
            <person name="Chaudhuri R.R."/>
            <person name="La Ragione R."/>
            <person name="Hildebrand F."/>
            <person name="Pallen M.J."/>
        </authorList>
    </citation>
    <scope>NUCLEOTIDE SEQUENCE</scope>
    <source>
        <strain evidence="2">ChiHejej3B27-3195</strain>
    </source>
</reference>
<keyword evidence="1" id="KW-0472">Membrane</keyword>
<feature type="transmembrane region" description="Helical" evidence="1">
    <location>
        <begin position="89"/>
        <end position="110"/>
    </location>
</feature>
<feature type="transmembrane region" description="Helical" evidence="1">
    <location>
        <begin position="231"/>
        <end position="250"/>
    </location>
</feature>
<feature type="transmembrane region" description="Helical" evidence="1">
    <location>
        <begin position="46"/>
        <end position="68"/>
    </location>
</feature>
<dbReference type="Proteomes" id="UP000824151">
    <property type="component" value="Unassembled WGS sequence"/>
</dbReference>
<organism evidence="2 3">
    <name type="scientific">Candidatus Nesterenkonia stercoripullorum</name>
    <dbReference type="NCBI Taxonomy" id="2838701"/>
    <lineage>
        <taxon>Bacteria</taxon>
        <taxon>Bacillati</taxon>
        <taxon>Actinomycetota</taxon>
        <taxon>Actinomycetes</taxon>
        <taxon>Micrococcales</taxon>
        <taxon>Micrococcaceae</taxon>
        <taxon>Nesterenkonia</taxon>
    </lineage>
</organism>
<feature type="transmembrane region" description="Helical" evidence="1">
    <location>
        <begin position="155"/>
        <end position="183"/>
    </location>
</feature>
<proteinExistence type="predicted"/>
<protein>
    <submittedName>
        <fullName evidence="2">Uncharacterized protein</fullName>
    </submittedName>
</protein>
<accession>A0A9D1S156</accession>
<keyword evidence="1" id="KW-0812">Transmembrane</keyword>
<keyword evidence="1" id="KW-1133">Transmembrane helix</keyword>
<reference evidence="2" key="2">
    <citation type="submission" date="2021-04" db="EMBL/GenBank/DDBJ databases">
        <authorList>
            <person name="Gilroy R."/>
        </authorList>
    </citation>
    <scope>NUCLEOTIDE SEQUENCE</scope>
    <source>
        <strain evidence="2">ChiHejej3B27-3195</strain>
    </source>
</reference>